<dbReference type="SUPFAM" id="SSF158682">
    <property type="entry name" value="TerB-like"/>
    <property type="match status" value="1"/>
</dbReference>
<reference evidence="4" key="1">
    <citation type="journal article" date="2011" name="Stand. Genomic Sci.">
        <title>Non-contiguous finished genome sequence of the opportunistic oral pathogen Prevotella multisaccharivorax type strain (PPPA20).</title>
        <authorList>
            <person name="Pati A."/>
            <person name="Gronow S."/>
            <person name="Lu M."/>
            <person name="Lapidus A."/>
            <person name="Nolan M."/>
            <person name="Lucas S."/>
            <person name="Hammon N."/>
            <person name="Deshpande S."/>
            <person name="Cheng J.F."/>
            <person name="Tapia R."/>
            <person name="Han C."/>
            <person name="Goodwin L."/>
            <person name="Pitluck S."/>
            <person name="Liolios K."/>
            <person name="Pagani I."/>
            <person name="Mavromatis K."/>
            <person name="Mikhailova N."/>
            <person name="Huntemann M."/>
            <person name="Chen A."/>
            <person name="Palaniappan K."/>
            <person name="Land M."/>
            <person name="Hauser L."/>
            <person name="Detter J.C."/>
            <person name="Brambilla E.M."/>
            <person name="Rohde M."/>
            <person name="Goker M."/>
            <person name="Woyke T."/>
            <person name="Bristow J."/>
            <person name="Eisen J.A."/>
            <person name="Markowitz V."/>
            <person name="Hugenholtz P."/>
            <person name="Kyrpides N.C."/>
            <person name="Klenk H.P."/>
            <person name="Ivanova N."/>
        </authorList>
    </citation>
    <scope>NUCLEOTIDE SEQUENCE [LARGE SCALE GENOMIC DNA]</scope>
    <source>
        <strain evidence="4">DSM 17128</strain>
    </source>
</reference>
<dbReference type="Gene3D" id="1.10.3680.10">
    <property type="entry name" value="TerB-like"/>
    <property type="match status" value="1"/>
</dbReference>
<feature type="transmembrane region" description="Helical" evidence="1">
    <location>
        <begin position="6"/>
        <end position="31"/>
    </location>
</feature>
<dbReference type="AlphaFoldDB" id="F8NBJ2"/>
<dbReference type="eggNOG" id="COG1076">
    <property type="taxonomic scope" value="Bacteria"/>
</dbReference>
<dbReference type="Pfam" id="PF00226">
    <property type="entry name" value="DnaJ"/>
    <property type="match status" value="1"/>
</dbReference>
<dbReference type="InterPro" id="IPR036869">
    <property type="entry name" value="J_dom_sf"/>
</dbReference>
<dbReference type="InterPro" id="IPR050817">
    <property type="entry name" value="DjlA_DnaK_co-chaperone"/>
</dbReference>
<dbReference type="CDD" id="cd06257">
    <property type="entry name" value="DnaJ"/>
    <property type="match status" value="1"/>
</dbReference>
<dbReference type="Gene3D" id="1.10.287.110">
    <property type="entry name" value="DnaJ domain"/>
    <property type="match status" value="1"/>
</dbReference>
<gene>
    <name evidence="3" type="ORF">Premu_2600</name>
</gene>
<dbReference type="EMBL" id="GL945017">
    <property type="protein sequence ID" value="EGN57954.1"/>
    <property type="molecule type" value="Genomic_DNA"/>
</dbReference>
<keyword evidence="4" id="KW-1185">Reference proteome</keyword>
<proteinExistence type="predicted"/>
<dbReference type="InterPro" id="IPR007791">
    <property type="entry name" value="DjlA_N"/>
</dbReference>
<name>F8NBJ2_9BACT</name>
<dbReference type="InterPro" id="IPR029024">
    <property type="entry name" value="TerB-like"/>
</dbReference>
<accession>F8NBJ2</accession>
<dbReference type="Pfam" id="PF05099">
    <property type="entry name" value="TerB"/>
    <property type="match status" value="1"/>
</dbReference>
<dbReference type="HOGENOM" id="CLU_066221_2_0_10"/>
<evidence type="ECO:0000313" key="3">
    <source>
        <dbReference type="EMBL" id="EGN57954.1"/>
    </source>
</evidence>
<keyword evidence="1" id="KW-0812">Transmembrane</keyword>
<organism evidence="3 4">
    <name type="scientific">Hallella multisaccharivorax DSM 17128</name>
    <dbReference type="NCBI Taxonomy" id="688246"/>
    <lineage>
        <taxon>Bacteria</taxon>
        <taxon>Pseudomonadati</taxon>
        <taxon>Bacteroidota</taxon>
        <taxon>Bacteroidia</taxon>
        <taxon>Bacteroidales</taxon>
        <taxon>Prevotellaceae</taxon>
        <taxon>Hallella</taxon>
    </lineage>
</organism>
<feature type="domain" description="J" evidence="2">
    <location>
        <begin position="194"/>
        <end position="259"/>
    </location>
</feature>
<keyword evidence="1" id="KW-1133">Transmembrane helix</keyword>
<evidence type="ECO:0000259" key="2">
    <source>
        <dbReference type="PROSITE" id="PS50076"/>
    </source>
</evidence>
<dbReference type="InterPro" id="IPR001623">
    <property type="entry name" value="DnaJ_domain"/>
</dbReference>
<dbReference type="PRINTS" id="PR00625">
    <property type="entry name" value="JDOMAIN"/>
</dbReference>
<protein>
    <submittedName>
        <fullName evidence="3">Heat shock protein DnaJ domain protein</fullName>
    </submittedName>
</protein>
<evidence type="ECO:0000256" key="1">
    <source>
        <dbReference type="SAM" id="Phobius"/>
    </source>
</evidence>
<dbReference type="PROSITE" id="PS50076">
    <property type="entry name" value="DNAJ_2"/>
    <property type="match status" value="1"/>
</dbReference>
<dbReference type="SUPFAM" id="SSF46565">
    <property type="entry name" value="Chaperone J-domain"/>
    <property type="match status" value="1"/>
</dbReference>
<evidence type="ECO:0000313" key="4">
    <source>
        <dbReference type="Proteomes" id="UP000002772"/>
    </source>
</evidence>
<dbReference type="PANTHER" id="PTHR24074">
    <property type="entry name" value="CO-CHAPERONE PROTEIN DJLA"/>
    <property type="match status" value="1"/>
</dbReference>
<dbReference type="OrthoDB" id="9779622at2"/>
<dbReference type="Proteomes" id="UP000002772">
    <property type="component" value="Unassembled WGS sequence"/>
</dbReference>
<keyword evidence="1" id="KW-0472">Membrane</keyword>
<dbReference type="RefSeq" id="WP_007575848.1">
    <property type="nucleotide sequence ID" value="NZ_BPTS01000002.1"/>
</dbReference>
<dbReference type="SMART" id="SM00271">
    <property type="entry name" value="DnaJ"/>
    <property type="match status" value="1"/>
</dbReference>
<sequence>MTMGKWIGGFLGLMAAGPLGAIAGFVLGSLFDKSTEPAELEGDGTQTQQQVYEGQRNTFRFSLLVLASYIIRADGRVMHSEMNVVRSFLRNNFGEAAVSEGEQILLKLFDQQKRLGMGEFKSAVMSSCRQLRLYMPYAQRLELLHFLVIIAQADGVVSPGEVSALRECAVELGMDPSDLDSMLNLHDASSSLDAAYKVLCVEPTATDDELKAAYRKLALKNHPDRVATLGEDVRKAAEKKFQEINAAKETIWKARGIRG</sequence>
<keyword evidence="3" id="KW-0346">Stress response</keyword>
<dbReference type="STRING" id="688246.Premu_2600"/>